<proteinExistence type="predicted"/>
<evidence type="ECO:0000313" key="1">
    <source>
        <dbReference type="EMBL" id="KAJ9652526.1"/>
    </source>
</evidence>
<sequence>MATVNASSKAIAPGEAPPDSAQPLRDAKGQQAAQFSVGKLTRPDLDPDPFKQFHKWFSEPALKGSVPETVTLSTAELPSGRVSSRMVYLKELDERGWVIYSNWGTSRKAKDVESNPYASLCFWWKPLERQVRVEGPCERLSSEESQVYYDTRARGSRIGAWASQQSSVLRPSGDGADDGRAMLEQQVLDIEKRFDGTDQIPVPDFWGGLRVRPEMVEFWQGRDSRLHDRFKYTRDSEDGPWRIERLSP</sequence>
<gene>
    <name evidence="1" type="primary">PDX3</name>
    <name evidence="1" type="ORF">H2198_008201</name>
</gene>
<dbReference type="Proteomes" id="UP001172386">
    <property type="component" value="Unassembled WGS sequence"/>
</dbReference>
<dbReference type="EMBL" id="JAPDRQ010000194">
    <property type="protein sequence ID" value="KAJ9652526.1"/>
    <property type="molecule type" value="Genomic_DNA"/>
</dbReference>
<dbReference type="EC" id="1.4.3.5" evidence="1"/>
<evidence type="ECO:0000313" key="2">
    <source>
        <dbReference type="Proteomes" id="UP001172386"/>
    </source>
</evidence>
<keyword evidence="1" id="KW-0560">Oxidoreductase</keyword>
<keyword evidence="2" id="KW-1185">Reference proteome</keyword>
<accession>A0ACC2ZY15</accession>
<name>A0ACC2ZY15_9EURO</name>
<reference evidence="1" key="1">
    <citation type="submission" date="2022-10" db="EMBL/GenBank/DDBJ databases">
        <title>Culturing micro-colonial fungi from biological soil crusts in the Mojave desert and describing Neophaeococcomyces mojavensis, and introducing the new genera and species Taxawa tesnikishii.</title>
        <authorList>
            <person name="Kurbessoian T."/>
            <person name="Stajich J.E."/>
        </authorList>
    </citation>
    <scope>NUCLEOTIDE SEQUENCE</scope>
    <source>
        <strain evidence="1">JES_112</strain>
    </source>
</reference>
<comment type="caution">
    <text evidence="1">The sequence shown here is derived from an EMBL/GenBank/DDBJ whole genome shotgun (WGS) entry which is preliminary data.</text>
</comment>
<protein>
    <submittedName>
        <fullName evidence="1">Pyridoxamine-phosphate oxidase</fullName>
        <ecNumber evidence="1">1.4.3.5</ecNumber>
    </submittedName>
</protein>
<organism evidence="1 2">
    <name type="scientific">Neophaeococcomyces mojaviensis</name>
    <dbReference type="NCBI Taxonomy" id="3383035"/>
    <lineage>
        <taxon>Eukaryota</taxon>
        <taxon>Fungi</taxon>
        <taxon>Dikarya</taxon>
        <taxon>Ascomycota</taxon>
        <taxon>Pezizomycotina</taxon>
        <taxon>Eurotiomycetes</taxon>
        <taxon>Chaetothyriomycetidae</taxon>
        <taxon>Chaetothyriales</taxon>
        <taxon>Chaetothyriales incertae sedis</taxon>
        <taxon>Neophaeococcomyces</taxon>
    </lineage>
</organism>